<organism evidence="1 2">
    <name type="scientific">Streptomyces monashensis</name>
    <dbReference type="NCBI Taxonomy" id="1678012"/>
    <lineage>
        <taxon>Bacteria</taxon>
        <taxon>Bacillati</taxon>
        <taxon>Actinomycetota</taxon>
        <taxon>Actinomycetes</taxon>
        <taxon>Kitasatosporales</taxon>
        <taxon>Streptomycetaceae</taxon>
        <taxon>Streptomyces</taxon>
    </lineage>
</organism>
<evidence type="ECO:0000313" key="2">
    <source>
        <dbReference type="Proteomes" id="UP000179642"/>
    </source>
</evidence>
<proteinExistence type="predicted"/>
<dbReference type="Proteomes" id="UP000179642">
    <property type="component" value="Unassembled WGS sequence"/>
</dbReference>
<dbReference type="EMBL" id="MLYO01000212">
    <property type="protein sequence ID" value="OIJ84532.1"/>
    <property type="molecule type" value="Genomic_DNA"/>
</dbReference>
<dbReference type="AlphaFoldDB" id="A0A1S2NTF5"/>
<evidence type="ECO:0000313" key="1">
    <source>
        <dbReference type="EMBL" id="OIJ84532.1"/>
    </source>
</evidence>
<name>A0A1S2NTF5_9ACTN</name>
<accession>A0A1S2NTF5</accession>
<gene>
    <name evidence="1" type="ORF">BIV23_45370</name>
</gene>
<keyword evidence="2" id="KW-1185">Reference proteome</keyword>
<reference evidence="1 2" key="1">
    <citation type="submission" date="2016-10" db="EMBL/GenBank/DDBJ databases">
        <title>Genome sequence of Streptomyces sp. MUSC 1.</title>
        <authorList>
            <person name="Lee L.-H."/>
            <person name="Ser H.-L."/>
            <person name="Law J.W.-F."/>
        </authorList>
    </citation>
    <scope>NUCLEOTIDE SEQUENCE [LARGE SCALE GENOMIC DNA]</scope>
    <source>
        <strain evidence="1 2">MUSC 1</strain>
    </source>
</reference>
<protein>
    <submittedName>
        <fullName evidence="1">Uncharacterized protein</fullName>
    </submittedName>
</protein>
<sequence>MVWMGDVVRVGWLGWLSGEFVESFPSAGLPAPERLAVLPLTLSGNWTGSWRVLPETAPGESCVWPVAVVRPGVRARAVCSRLVQVLPMAGLRRPVTSMVLPQMFAGMCAGSWTAFPEIGPGDPVAAPFAVESACAGPATAMAPEVTARAIALLRVARFMGFRLSAVIAGTCPHCVKRL</sequence>
<comment type="caution">
    <text evidence="1">The sequence shown here is derived from an EMBL/GenBank/DDBJ whole genome shotgun (WGS) entry which is preliminary data.</text>
</comment>